<dbReference type="EMBL" id="CP064813">
    <property type="protein sequence ID" value="QPG75032.1"/>
    <property type="molecule type" value="Genomic_DNA"/>
</dbReference>
<dbReference type="GO" id="GO:0050660">
    <property type="term" value="F:flavin adenine dinucleotide binding"/>
    <property type="evidence" value="ECO:0007669"/>
    <property type="project" value="UniProtKB-UniRule"/>
</dbReference>
<keyword evidence="3 9" id="KW-0963">Cytoplasm</keyword>
<dbReference type="PROSITE" id="PS51384">
    <property type="entry name" value="FAD_FR"/>
    <property type="match status" value="1"/>
</dbReference>
<comment type="catalytic activity">
    <reaction evidence="9">
        <text>2 oxidized [2Fe-2S]-[protein] + NADPH = 2 reduced [2Fe-2S]-[protein] + NADP(+) + H(+)</text>
        <dbReference type="Rhea" id="RHEA:67716"/>
        <dbReference type="Rhea" id="RHEA-COMP:17327"/>
        <dbReference type="Rhea" id="RHEA-COMP:17328"/>
        <dbReference type="ChEBI" id="CHEBI:15378"/>
        <dbReference type="ChEBI" id="CHEBI:33737"/>
        <dbReference type="ChEBI" id="CHEBI:33738"/>
        <dbReference type="ChEBI" id="CHEBI:57783"/>
        <dbReference type="ChEBI" id="CHEBI:58349"/>
    </reaction>
</comment>
<dbReference type="SUPFAM" id="SSF52218">
    <property type="entry name" value="Flavoproteins"/>
    <property type="match status" value="1"/>
</dbReference>
<dbReference type="PRINTS" id="PR00369">
    <property type="entry name" value="FLAVODOXIN"/>
</dbReference>
<comment type="similarity">
    <text evidence="9">In the C-terminal section; belongs to the flavoprotein pyridine nucleotide cytochrome reductase family.</text>
</comment>
<evidence type="ECO:0000256" key="5">
    <source>
        <dbReference type="ARBA" id="ARBA00022643"/>
    </source>
</evidence>
<dbReference type="GO" id="GO:0160246">
    <property type="term" value="F:NADPH-iron-sulfur [2Fe-2S] protein oxidoreductase activity"/>
    <property type="evidence" value="ECO:0007669"/>
    <property type="project" value="InterPro"/>
</dbReference>
<dbReference type="Proteomes" id="UP000662931">
    <property type="component" value="Chromosome 2"/>
</dbReference>
<feature type="binding site" evidence="9">
    <location>
        <position position="130"/>
    </location>
    <ligand>
        <name>FMN</name>
        <dbReference type="ChEBI" id="CHEBI:58210"/>
    </ligand>
</feature>
<dbReference type="PROSITE" id="PS50902">
    <property type="entry name" value="FLAVODOXIN_LIKE"/>
    <property type="match status" value="1"/>
</dbReference>
<dbReference type="InterPro" id="IPR003097">
    <property type="entry name" value="CysJ-like_FAD-binding"/>
</dbReference>
<dbReference type="InterPro" id="IPR017938">
    <property type="entry name" value="Riboflavin_synthase-like_b-brl"/>
</dbReference>
<comment type="cofactor">
    <cofactor evidence="1 9">
        <name>FMN</name>
        <dbReference type="ChEBI" id="CHEBI:58210"/>
    </cofactor>
</comment>
<dbReference type="InterPro" id="IPR039261">
    <property type="entry name" value="FNR_nucleotide-bd"/>
</dbReference>
<protein>
    <recommendedName>
        <fullName evidence="9">NADPH-dependent diflavin oxidoreductase 1</fullName>
        <ecNumber evidence="9">1.18.1.-</ecNumber>
    </recommendedName>
    <alternativeName>
        <fullName evidence="9">NADPH-dependent FMN and FAD-containing oxidoreductase</fullName>
    </alternativeName>
</protein>
<dbReference type="PANTHER" id="PTHR19384">
    <property type="entry name" value="NITRIC OXIDE SYNTHASE-RELATED"/>
    <property type="match status" value="1"/>
</dbReference>
<comment type="similarity">
    <text evidence="9">In the N-terminal section; belongs to the flavodoxin family.</text>
</comment>
<dbReference type="SUPFAM" id="SSF52343">
    <property type="entry name" value="Ferredoxin reductase-like, C-terminal NADP-linked domain"/>
    <property type="match status" value="1"/>
</dbReference>
<feature type="binding site" evidence="9">
    <location>
        <begin position="95"/>
        <end position="104"/>
    </location>
    <ligand>
        <name>FMN</name>
        <dbReference type="ChEBI" id="CHEBI:58210"/>
    </ligand>
</feature>
<dbReference type="GO" id="GO:0005739">
    <property type="term" value="C:mitochondrion"/>
    <property type="evidence" value="ECO:0007669"/>
    <property type="project" value="UniProtKB-SubCell"/>
</dbReference>
<dbReference type="EC" id="1.18.1.-" evidence="9"/>
<evidence type="ECO:0000256" key="9">
    <source>
        <dbReference type="HAMAP-Rule" id="MF_03178"/>
    </source>
</evidence>
<evidence type="ECO:0000259" key="11">
    <source>
        <dbReference type="PROSITE" id="PS51384"/>
    </source>
</evidence>
<dbReference type="InterPro" id="IPR017927">
    <property type="entry name" value="FAD-bd_FR_type"/>
</dbReference>
<keyword evidence="13" id="KW-1185">Reference proteome</keyword>
<dbReference type="PRINTS" id="PR00371">
    <property type="entry name" value="FPNCR"/>
</dbReference>
<accession>A0A875S4P4</accession>
<dbReference type="Gene3D" id="1.20.990.10">
    <property type="entry name" value="NADPH-cytochrome p450 Reductase, Chain A, domain 3"/>
    <property type="match status" value="1"/>
</dbReference>
<dbReference type="InterPro" id="IPR001094">
    <property type="entry name" value="Flavdoxin-like"/>
</dbReference>
<dbReference type="InterPro" id="IPR001709">
    <property type="entry name" value="Flavoprot_Pyr_Nucl_cyt_Rdtase"/>
</dbReference>
<feature type="binding site" evidence="9">
    <location>
        <begin position="10"/>
        <end position="15"/>
    </location>
    <ligand>
        <name>FMN</name>
        <dbReference type="ChEBI" id="CHEBI:58210"/>
    </ligand>
</feature>
<dbReference type="Pfam" id="PF00667">
    <property type="entry name" value="FAD_binding_1"/>
    <property type="match status" value="1"/>
</dbReference>
<dbReference type="InterPro" id="IPR001433">
    <property type="entry name" value="OxRdtase_FAD/NAD-bd"/>
</dbReference>
<comment type="caution">
    <text evidence="9">Lacks conserved residue(s) required for the propagation of feature annotation.</text>
</comment>
<dbReference type="SUPFAM" id="SSF63380">
    <property type="entry name" value="Riboflavin synthase domain-like"/>
    <property type="match status" value="1"/>
</dbReference>
<dbReference type="Gene3D" id="3.40.50.80">
    <property type="entry name" value="Nucleotide-binding domain of ferredoxin-NADP reductase (FNR) module"/>
    <property type="match status" value="1"/>
</dbReference>
<feature type="binding site" evidence="9">
    <location>
        <begin position="387"/>
        <end position="390"/>
    </location>
    <ligand>
        <name>FAD</name>
        <dbReference type="ChEBI" id="CHEBI:57692"/>
    </ligand>
</feature>
<dbReference type="Pfam" id="PF00258">
    <property type="entry name" value="Flavodoxin_1"/>
    <property type="match status" value="1"/>
</dbReference>
<feature type="domain" description="FAD-binding FR-type" evidence="11">
    <location>
        <begin position="207"/>
        <end position="471"/>
    </location>
</feature>
<keyword evidence="8 9" id="KW-0560">Oxidoreductase</keyword>
<keyword evidence="5 9" id="KW-0288">FMN</keyword>
<evidence type="ECO:0000313" key="12">
    <source>
        <dbReference type="EMBL" id="QPG75032.1"/>
    </source>
</evidence>
<comment type="subcellular location">
    <subcellularLocation>
        <location evidence="9">Cytoplasm</location>
    </subcellularLocation>
    <subcellularLocation>
        <location evidence="9">Mitochondrion</location>
    </subcellularLocation>
    <text evidence="9">Relocalizes to mitochondria after H(2)O(2) exposure.</text>
</comment>
<dbReference type="GO" id="GO:0016651">
    <property type="term" value="F:oxidoreductase activity, acting on NAD(P)H"/>
    <property type="evidence" value="ECO:0007669"/>
    <property type="project" value="UniProtKB-UniRule"/>
</dbReference>
<dbReference type="GO" id="GO:0050661">
    <property type="term" value="F:NADP binding"/>
    <property type="evidence" value="ECO:0007669"/>
    <property type="project" value="UniProtKB-UniRule"/>
</dbReference>
<evidence type="ECO:0000256" key="4">
    <source>
        <dbReference type="ARBA" id="ARBA00022630"/>
    </source>
</evidence>
<dbReference type="InterPro" id="IPR023173">
    <property type="entry name" value="NADPH_Cyt_P450_Rdtase_alpha"/>
</dbReference>
<dbReference type="OrthoDB" id="1856718at2759"/>
<comment type="function">
    <text evidence="9">NADPH-dependent reductase which is a central component of the cytosolic iron-sulfur (Fe-S) protein assembly (CIA) machinery. Transfers electrons from NADPH via its FAD and FMN prosthetic groups to the [2Fe-2S] cluster of DRE2, another key component of the CIA machinery. In turn, this reduced cluster provides electrons for assembly of cytosolic iron-sulfur cluster proteins. Positively controls H(2)O(2)-induced cell death.</text>
</comment>
<dbReference type="GO" id="GO:0016226">
    <property type="term" value="P:iron-sulfur cluster assembly"/>
    <property type="evidence" value="ECO:0007669"/>
    <property type="project" value="UniProtKB-UniRule"/>
</dbReference>
<dbReference type="AlphaFoldDB" id="A0A875S4P4"/>
<dbReference type="GO" id="GO:0005829">
    <property type="term" value="C:cytosol"/>
    <property type="evidence" value="ECO:0007669"/>
    <property type="project" value="TreeGrafter"/>
</dbReference>
<keyword evidence="6 9" id="KW-0274">FAD</keyword>
<dbReference type="Gene3D" id="3.40.50.360">
    <property type="match status" value="1"/>
</dbReference>
<evidence type="ECO:0000256" key="2">
    <source>
        <dbReference type="ARBA" id="ARBA00001974"/>
    </source>
</evidence>
<sequence>MPKLLILYGSETGNAQDFAETLALNCKYHRYEPTVAAMDDFPPKGLLDYHVLIVICSTAGQGELPLNSRHFWKFLLRKKLPSDLLSHIKFSTFGLGDSSYSRYNWAVRKIHARLLQLGAREFSPRGECDDQSAEGPEAYYAAWSELILKNLPALYPGNDKLTEQPIDEDVVLAPSFRIEIQTNKFKKLTDTELKQIAFNRASICNGGSLDQFEVTQNDRLTSDDHFQDVRKVVLRRKDGMPLKYSPGDTIALYPTNDARSVDALIKLQGWDDIADYPIKIETVTGSGRQVSIPGGLIKKLTLRSFITHHLDIMSVPRRSFFMQIRHFVSDEREKEKLIEFCSLEEAQQLYDYADRPRRSILEVVQEFFSLKIPVEYLLDVFPLIKPRLFSISSRNDNVQLELTIAIVEYKTIIRRLRRGLCTRWIKTLVCGDNIVGAIKYNRTKYGLDNLAPIVLAYTGTGVAPVKNFVETELAKKQHRLMYVFSGNRYPEKDYLYGDLWKEWEEKGQITVYRTFSRDPEYAKKGYHYIYDRLYKEKQLVNDLLVKQGGVFYLCGSSGKMPTQVRITMEMIFGEENAWNKAEAKEYLSKMESSNRYIQDTW</sequence>
<dbReference type="PANTHER" id="PTHR19384:SF10">
    <property type="entry name" value="NADPH-DEPENDENT DIFLAVIN OXIDOREDUCTASE 1"/>
    <property type="match status" value="1"/>
</dbReference>
<dbReference type="HAMAP" id="MF_03178">
    <property type="entry name" value="NDOR1"/>
    <property type="match status" value="1"/>
</dbReference>
<feature type="binding site" evidence="9">
    <location>
        <position position="460"/>
    </location>
    <ligand>
        <name>NADP(+)</name>
        <dbReference type="ChEBI" id="CHEBI:58349"/>
    </ligand>
</feature>
<feature type="binding site" evidence="9">
    <location>
        <position position="357"/>
    </location>
    <ligand>
        <name>FAD</name>
        <dbReference type="ChEBI" id="CHEBI:57692"/>
    </ligand>
</feature>
<proteinExistence type="inferred from homology"/>
<dbReference type="InterPro" id="IPR028879">
    <property type="entry name" value="NDOR1"/>
</dbReference>
<feature type="binding site" evidence="9">
    <location>
        <begin position="516"/>
        <end position="517"/>
    </location>
    <ligand>
        <name>NADP(+)</name>
        <dbReference type="ChEBI" id="CHEBI:58349"/>
    </ligand>
</feature>
<comment type="similarity">
    <text evidence="9">Belongs to the NADPH-dependent diflavin oxidoreductase NDOR1 family.</text>
</comment>
<name>A0A875S4P4_EENNA</name>
<comment type="subunit">
    <text evidence="9">Interacts with DRE2; as part of the cytosolic iron-sulfur (Fe-S) protein assembly (CIA) machinery.</text>
</comment>
<keyword evidence="9" id="KW-0496">Mitochondrion</keyword>
<keyword evidence="7 9" id="KW-0521">NADP</keyword>
<dbReference type="Pfam" id="PF00175">
    <property type="entry name" value="NAD_binding_1"/>
    <property type="match status" value="1"/>
</dbReference>
<keyword evidence="4 9" id="KW-0285">Flavoprotein</keyword>
<evidence type="ECO:0000256" key="8">
    <source>
        <dbReference type="ARBA" id="ARBA00023002"/>
    </source>
</evidence>
<dbReference type="Gene3D" id="2.40.30.10">
    <property type="entry name" value="Translation factors"/>
    <property type="match status" value="1"/>
</dbReference>
<dbReference type="InterPro" id="IPR008254">
    <property type="entry name" value="Flavodoxin/NO_synth"/>
</dbReference>
<evidence type="ECO:0000256" key="6">
    <source>
        <dbReference type="ARBA" id="ARBA00022827"/>
    </source>
</evidence>
<feature type="binding site" evidence="9">
    <location>
        <position position="601"/>
    </location>
    <ligand>
        <name>FAD</name>
        <dbReference type="ChEBI" id="CHEBI:57692"/>
    </ligand>
</feature>
<evidence type="ECO:0000256" key="1">
    <source>
        <dbReference type="ARBA" id="ARBA00001917"/>
    </source>
</evidence>
<feature type="domain" description="Flavodoxin-like" evidence="10">
    <location>
        <begin position="4"/>
        <end position="148"/>
    </location>
</feature>
<feature type="binding site" evidence="9">
    <location>
        <begin position="57"/>
        <end position="60"/>
    </location>
    <ligand>
        <name>FMN</name>
        <dbReference type="ChEBI" id="CHEBI:58210"/>
    </ligand>
</feature>
<evidence type="ECO:0000313" key="13">
    <source>
        <dbReference type="Proteomes" id="UP000662931"/>
    </source>
</evidence>
<evidence type="ECO:0000256" key="3">
    <source>
        <dbReference type="ARBA" id="ARBA00022490"/>
    </source>
</evidence>
<comment type="cofactor">
    <cofactor evidence="2 9">
        <name>FAD</name>
        <dbReference type="ChEBI" id="CHEBI:57692"/>
    </cofactor>
</comment>
<dbReference type="InterPro" id="IPR029039">
    <property type="entry name" value="Flavoprotein-like_sf"/>
</dbReference>
<gene>
    <name evidence="9" type="primary">TAH18</name>
    <name evidence="12" type="ORF">FOA43_002372</name>
</gene>
<dbReference type="GO" id="GO:0010181">
    <property type="term" value="F:FMN binding"/>
    <property type="evidence" value="ECO:0007669"/>
    <property type="project" value="UniProtKB-UniRule"/>
</dbReference>
<organism evidence="12 13">
    <name type="scientific">Eeniella nana</name>
    <name type="common">Yeast</name>
    <name type="synonym">Brettanomyces nanus</name>
    <dbReference type="NCBI Taxonomy" id="13502"/>
    <lineage>
        <taxon>Eukaryota</taxon>
        <taxon>Fungi</taxon>
        <taxon>Dikarya</taxon>
        <taxon>Ascomycota</taxon>
        <taxon>Saccharomycotina</taxon>
        <taxon>Pichiomycetes</taxon>
        <taxon>Pichiales</taxon>
        <taxon>Pichiaceae</taxon>
        <taxon>Brettanomyces</taxon>
    </lineage>
</organism>
<reference evidence="12" key="1">
    <citation type="submission" date="2020-10" db="EMBL/GenBank/DDBJ databases">
        <authorList>
            <person name="Roach M.J.R."/>
        </authorList>
    </citation>
    <scope>NUCLEOTIDE SEQUENCE</scope>
    <source>
        <strain evidence="12">CBS 1945</strain>
    </source>
</reference>
<evidence type="ECO:0000259" key="10">
    <source>
        <dbReference type="PROSITE" id="PS50902"/>
    </source>
</evidence>
<evidence type="ECO:0000256" key="7">
    <source>
        <dbReference type="ARBA" id="ARBA00022857"/>
    </source>
</evidence>
<feature type="binding site" evidence="9">
    <location>
        <begin position="419"/>
        <end position="422"/>
    </location>
    <ligand>
        <name>FAD</name>
        <dbReference type="ChEBI" id="CHEBI:57692"/>
    </ligand>
</feature>